<name>M2B205_TREDN</name>
<dbReference type="Proteomes" id="UP000011708">
    <property type="component" value="Chromosome"/>
</dbReference>
<comment type="caution">
    <text evidence="1">The sequence shown here is derived from an EMBL/GenBank/DDBJ whole genome shotgun (WGS) entry which is preliminary data.</text>
</comment>
<organism evidence="1">
    <name type="scientific">Treponema denticola H1-T</name>
    <dbReference type="NCBI Taxonomy" id="999431"/>
    <lineage>
        <taxon>Bacteria</taxon>
        <taxon>Pseudomonadati</taxon>
        <taxon>Spirochaetota</taxon>
        <taxon>Spirochaetia</taxon>
        <taxon>Spirochaetales</taxon>
        <taxon>Treponemataceae</taxon>
        <taxon>Treponema</taxon>
    </lineage>
</organism>
<dbReference type="PATRIC" id="fig|999431.4.peg.1752"/>
<dbReference type="AlphaFoldDB" id="M2B205"/>
<evidence type="ECO:0000313" key="1">
    <source>
        <dbReference type="EMBL" id="EMB29671.1"/>
    </source>
</evidence>
<proteinExistence type="predicted"/>
<gene>
    <name evidence="1" type="ORF">HMPREF9725_01698</name>
</gene>
<dbReference type="RefSeq" id="WP_002689076.1">
    <property type="nucleotide sequence ID" value="NZ_CM001794.1"/>
</dbReference>
<sequence>MITLGGVDYYSVQEAAERLNVSYDYLLKKKEQIGYIQEKPGASVWLASTALEAFLKKFEVVPKTMYTLQEK</sequence>
<dbReference type="HOGENOM" id="CLU_2738848_0_0_12"/>
<accession>M2B205</accession>
<protein>
    <submittedName>
        <fullName evidence="1">Excisionase family DNA binding domain-containing protein</fullName>
    </submittedName>
</protein>
<reference evidence="1" key="1">
    <citation type="submission" date="2012-01" db="EMBL/GenBank/DDBJ databases">
        <title>The Genome Sequence of Treponema denticola H1-T.</title>
        <authorList>
            <consortium name="The Broad Institute Genome Sequencing Platform"/>
            <person name="Earl A."/>
            <person name="Ward D."/>
            <person name="Feldgarden M."/>
            <person name="Gevers D."/>
            <person name="Blanton J.M."/>
            <person name="Fenno C.J."/>
            <person name="Baranova O.V."/>
            <person name="Mathney J."/>
            <person name="Dewhirst F.E."/>
            <person name="Izard J."/>
            <person name="Young S.K."/>
            <person name="Zeng Q."/>
            <person name="Gargeya S."/>
            <person name="Fitzgerald M."/>
            <person name="Haas B."/>
            <person name="Abouelleil A."/>
            <person name="Alvarado L."/>
            <person name="Arachchi H.M."/>
            <person name="Berlin A."/>
            <person name="Chapman S.B."/>
            <person name="Gearin G."/>
            <person name="Goldberg J."/>
            <person name="Griggs A."/>
            <person name="Gujja S."/>
            <person name="Hansen M."/>
            <person name="Heiman D."/>
            <person name="Howarth C."/>
            <person name="Larimer J."/>
            <person name="Lui A."/>
            <person name="MacDonald P.J.P."/>
            <person name="McCowen C."/>
            <person name="Montmayeur A."/>
            <person name="Murphy C."/>
            <person name="Neiman D."/>
            <person name="Pearson M."/>
            <person name="Priest M."/>
            <person name="Roberts A."/>
            <person name="Saif S."/>
            <person name="Shea T."/>
            <person name="Sisk P."/>
            <person name="Stolte C."/>
            <person name="Sykes S."/>
            <person name="Wortman J."/>
            <person name="Nusbaum C."/>
            <person name="Birren B."/>
        </authorList>
    </citation>
    <scope>NUCLEOTIDE SEQUENCE [LARGE SCALE GENOMIC DNA]</scope>
    <source>
        <strain evidence="1">H1-T</strain>
    </source>
</reference>
<dbReference type="EMBL" id="AGDW01000019">
    <property type="protein sequence ID" value="EMB29671.1"/>
    <property type="molecule type" value="Genomic_DNA"/>
</dbReference>